<feature type="transmembrane region" description="Helical" evidence="1">
    <location>
        <begin position="73"/>
        <end position="91"/>
    </location>
</feature>
<comment type="caution">
    <text evidence="2">The sequence shown here is derived from an EMBL/GenBank/DDBJ whole genome shotgun (WGS) entry which is preliminary data.</text>
</comment>
<accession>A0A7C4XTV3</accession>
<sequence length="183" mass="21357">MPKEYKIAVYILFIGLIYYVFFSYAMFLRMRTTGSPMTPYTLIFSLPIFLVYFIPSVLFLLKKEISLKILTTVISLNIFVNMLLSLGMVYFKEFTTIISNLGIKENDLLLLMGIARMFPQKVLLVLSLETPWLIYLLYLLNHKETKEFVRTKTYQLVNTQQFTLGIIIILFITLTIISMLFGL</sequence>
<protein>
    <submittedName>
        <fullName evidence="2">Uncharacterized protein</fullName>
    </submittedName>
</protein>
<reference evidence="2" key="1">
    <citation type="journal article" date="2020" name="mSystems">
        <title>Genome- and Community-Level Interaction Insights into Carbon Utilization and Element Cycling Functions of Hydrothermarchaeota in Hydrothermal Sediment.</title>
        <authorList>
            <person name="Zhou Z."/>
            <person name="Liu Y."/>
            <person name="Xu W."/>
            <person name="Pan J."/>
            <person name="Luo Z.H."/>
            <person name="Li M."/>
        </authorList>
    </citation>
    <scope>NUCLEOTIDE SEQUENCE [LARGE SCALE GENOMIC DNA]</scope>
    <source>
        <strain evidence="2">SpSt-794</strain>
    </source>
</reference>
<keyword evidence="1" id="KW-1133">Transmembrane helix</keyword>
<feature type="transmembrane region" description="Helical" evidence="1">
    <location>
        <begin position="40"/>
        <end position="61"/>
    </location>
</feature>
<feature type="transmembrane region" description="Helical" evidence="1">
    <location>
        <begin position="162"/>
        <end position="181"/>
    </location>
</feature>
<dbReference type="AlphaFoldDB" id="A0A7C4XTV3"/>
<evidence type="ECO:0000313" key="2">
    <source>
        <dbReference type="EMBL" id="HGW60397.1"/>
    </source>
</evidence>
<gene>
    <name evidence="2" type="ORF">ENV82_03075</name>
</gene>
<dbReference type="EMBL" id="DTHV01000099">
    <property type="protein sequence ID" value="HGW60397.1"/>
    <property type="molecule type" value="Genomic_DNA"/>
</dbReference>
<feature type="transmembrane region" description="Helical" evidence="1">
    <location>
        <begin position="122"/>
        <end position="141"/>
    </location>
</feature>
<keyword evidence="1" id="KW-0472">Membrane</keyword>
<evidence type="ECO:0000256" key="1">
    <source>
        <dbReference type="SAM" id="Phobius"/>
    </source>
</evidence>
<feature type="transmembrane region" description="Helical" evidence="1">
    <location>
        <begin position="7"/>
        <end position="28"/>
    </location>
</feature>
<proteinExistence type="predicted"/>
<keyword evidence="1" id="KW-0812">Transmembrane</keyword>
<name>A0A7C4XTV3_9BACT</name>
<organism evidence="2">
    <name type="scientific">Caldisericum exile</name>
    <dbReference type="NCBI Taxonomy" id="693075"/>
    <lineage>
        <taxon>Bacteria</taxon>
        <taxon>Pseudomonadati</taxon>
        <taxon>Caldisericota/Cryosericota group</taxon>
        <taxon>Caldisericota</taxon>
        <taxon>Caldisericia</taxon>
        <taxon>Caldisericales</taxon>
        <taxon>Caldisericaceae</taxon>
        <taxon>Caldisericum</taxon>
    </lineage>
</organism>